<reference evidence="1" key="1">
    <citation type="submission" date="2018-01" db="EMBL/GenBank/DDBJ databases">
        <title>An insight into the sialome of Amazonian anophelines.</title>
        <authorList>
            <person name="Ribeiro J.M."/>
            <person name="Scarpassa V."/>
            <person name="Calvo E."/>
        </authorList>
    </citation>
    <scope>NUCLEOTIDE SEQUENCE</scope>
</reference>
<protein>
    <submittedName>
        <fullName evidence="1">Putative secreted protein</fullName>
    </submittedName>
</protein>
<proteinExistence type="predicted"/>
<organism evidence="1">
    <name type="scientific">Anopheles darlingi</name>
    <name type="common">Mosquito</name>
    <dbReference type="NCBI Taxonomy" id="43151"/>
    <lineage>
        <taxon>Eukaryota</taxon>
        <taxon>Metazoa</taxon>
        <taxon>Ecdysozoa</taxon>
        <taxon>Arthropoda</taxon>
        <taxon>Hexapoda</taxon>
        <taxon>Insecta</taxon>
        <taxon>Pterygota</taxon>
        <taxon>Neoptera</taxon>
        <taxon>Endopterygota</taxon>
        <taxon>Diptera</taxon>
        <taxon>Nematocera</taxon>
        <taxon>Culicoidea</taxon>
        <taxon>Culicidae</taxon>
        <taxon>Anophelinae</taxon>
        <taxon>Anopheles</taxon>
    </lineage>
</organism>
<accession>A0A2M4DNK9</accession>
<dbReference type="EMBL" id="GGFL01014969">
    <property type="protein sequence ID" value="MBW79147.1"/>
    <property type="molecule type" value="Transcribed_RNA"/>
</dbReference>
<sequence>MHRRAVLVLSCAVARLRPLPPKRWSSVRPNSSCCAVSVVSFPAAQPTRSSCRSIWSSVGCRSTRPNTRTCSMASS</sequence>
<evidence type="ECO:0000313" key="1">
    <source>
        <dbReference type="EMBL" id="MBW79147.1"/>
    </source>
</evidence>
<name>A0A2M4DNK9_ANODA</name>
<dbReference type="AlphaFoldDB" id="A0A2M4DNK9"/>